<dbReference type="Proteomes" id="UP000256601">
    <property type="component" value="Unassembled WGS sequence"/>
</dbReference>
<dbReference type="Gene3D" id="3.30.70.330">
    <property type="match status" value="1"/>
</dbReference>
<dbReference type="PANTHER" id="PTHR47640:SF11">
    <property type="entry name" value="RNA-BINDING PROTEIN 42"/>
    <property type="match status" value="1"/>
</dbReference>
<reference evidence="6 8" key="2">
    <citation type="submission" date="2018-07" db="EMBL/GenBank/DDBJ databases">
        <title>Draft Genome Assemblies for Five Robust Yarrowia lipolytica Strains Exhibiting High Lipid Production and Pentose Sugar Utilization and Sugar Alcohol Secretion from Undetoxified Lignocellulosic Biomass Hydrolysates.</title>
        <authorList>
            <consortium name="DOE Joint Genome Institute"/>
            <person name="Walker C."/>
            <person name="Ryu S."/>
            <person name="Na H."/>
            <person name="Zane M."/>
            <person name="LaButti K."/>
            <person name="Lipzen A."/>
            <person name="Haridas S."/>
            <person name="Barry K."/>
            <person name="Grigoriev I.V."/>
            <person name="Quarterman J."/>
            <person name="Slininger P."/>
            <person name="Dien B."/>
            <person name="Trinh C.T."/>
        </authorList>
    </citation>
    <scope>NUCLEOTIDE SEQUENCE [LARGE SCALE GENOMIC DNA]</scope>
    <source>
        <strain evidence="6 8">YB392</strain>
    </source>
</reference>
<dbReference type="Proteomes" id="UP000182444">
    <property type="component" value="Chromosome 1D"/>
</dbReference>
<dbReference type="InterPro" id="IPR035979">
    <property type="entry name" value="RBD_domain_sf"/>
</dbReference>
<dbReference type="GeneID" id="2910944"/>
<feature type="region of interest" description="Disordered" evidence="3">
    <location>
        <begin position="1"/>
        <end position="29"/>
    </location>
</feature>
<accession>A0A1H6Q9M4</accession>
<dbReference type="EMBL" id="CP017556">
    <property type="protein sequence ID" value="AOW03753.1"/>
    <property type="molecule type" value="Genomic_DNA"/>
</dbReference>
<dbReference type="InterPro" id="IPR050825">
    <property type="entry name" value="RBM42_RBP45_47-like"/>
</dbReference>
<dbReference type="SUPFAM" id="SSF54928">
    <property type="entry name" value="RNA-binding domain, RBD"/>
    <property type="match status" value="1"/>
</dbReference>
<dbReference type="InterPro" id="IPR000504">
    <property type="entry name" value="RRM_dom"/>
</dbReference>
<dbReference type="OrthoDB" id="1749473at2759"/>
<dbReference type="AlphaFoldDB" id="A0A1H6Q9M4"/>
<gene>
    <name evidence="6" type="ORF">B0I71DRAFT_131925</name>
    <name evidence="5" type="ORF">YALI1_D10129g</name>
</gene>
<dbReference type="PANTHER" id="PTHR47640">
    <property type="entry name" value="TRNA SELENOCYSTEINE 1-ASSOCIATED PROTEIN 1-RELATED-RELATED"/>
    <property type="match status" value="1"/>
</dbReference>
<dbReference type="RefSeq" id="XP_502551.1">
    <property type="nucleotide sequence ID" value="XM_502551.1"/>
</dbReference>
<evidence type="ECO:0000313" key="6">
    <source>
        <dbReference type="EMBL" id="RDW25786.1"/>
    </source>
</evidence>
<dbReference type="KEGG" id="yli:2910944"/>
<evidence type="ECO:0000256" key="2">
    <source>
        <dbReference type="PROSITE-ProRule" id="PRU00176"/>
    </source>
</evidence>
<sequence length="192" mass="21357">MTKVKGKPKRVRISRVAGTDAPSTPQMSDQEYAAALAQQQQAYMPKNLASKAGPSSSLANSPATNSLAETHTVKREGGGKKWEDPSLLEWDPTHFRLFVGNLSGEVTTENVHRAFQKYKSLSKAKVVKDKISEKCAGYGFVSFSDPDDYFKAFKEMDGKYIGNHPVQLKRAKTEIKAVAKKKTKPYERARPY</sequence>
<feature type="compositionally biased region" description="Basic and acidic residues" evidence="3">
    <location>
        <begin position="71"/>
        <end position="84"/>
    </location>
</feature>
<reference evidence="5 7" key="1">
    <citation type="journal article" date="2016" name="PLoS ONE">
        <title>Sequence Assembly of Yarrowia lipolytica Strain W29/CLIB89 Shows Transposable Element Diversity.</title>
        <authorList>
            <person name="Magnan C."/>
            <person name="Yu J."/>
            <person name="Chang I."/>
            <person name="Jahn E."/>
            <person name="Kanomata Y."/>
            <person name="Wu J."/>
            <person name="Zeller M."/>
            <person name="Oakes M."/>
            <person name="Baldi P."/>
            <person name="Sandmeyer S."/>
        </authorList>
    </citation>
    <scope>NUCLEOTIDE SEQUENCE [LARGE SCALE GENOMIC DNA]</scope>
    <source>
        <strain evidence="5">CLIB89</strain>
        <strain evidence="7">CLIB89(W29)</strain>
    </source>
</reference>
<feature type="compositionally biased region" description="Polar residues" evidence="3">
    <location>
        <begin position="53"/>
        <end position="69"/>
    </location>
</feature>
<dbReference type="PROSITE" id="PS50102">
    <property type="entry name" value="RRM"/>
    <property type="match status" value="1"/>
</dbReference>
<feature type="domain" description="RRM" evidence="4">
    <location>
        <begin position="95"/>
        <end position="173"/>
    </location>
</feature>
<dbReference type="SMART" id="SM00360">
    <property type="entry name" value="RRM"/>
    <property type="match status" value="1"/>
</dbReference>
<dbReference type="InterPro" id="IPR012677">
    <property type="entry name" value="Nucleotide-bd_a/b_plait_sf"/>
</dbReference>
<evidence type="ECO:0000256" key="1">
    <source>
        <dbReference type="ARBA" id="ARBA00022884"/>
    </source>
</evidence>
<organism evidence="5 7">
    <name type="scientific">Yarrowia lipolytica</name>
    <name type="common">Candida lipolytica</name>
    <dbReference type="NCBI Taxonomy" id="4952"/>
    <lineage>
        <taxon>Eukaryota</taxon>
        <taxon>Fungi</taxon>
        <taxon>Dikarya</taxon>
        <taxon>Ascomycota</taxon>
        <taxon>Saccharomycotina</taxon>
        <taxon>Dipodascomycetes</taxon>
        <taxon>Dipodascales</taxon>
        <taxon>Dipodascales incertae sedis</taxon>
        <taxon>Yarrowia</taxon>
    </lineage>
</organism>
<evidence type="ECO:0000313" key="7">
    <source>
        <dbReference type="Proteomes" id="UP000182444"/>
    </source>
</evidence>
<name>A0A1H6Q9M4_YARLL</name>
<evidence type="ECO:0000259" key="4">
    <source>
        <dbReference type="PROSITE" id="PS50102"/>
    </source>
</evidence>
<feature type="compositionally biased region" description="Basic residues" evidence="3">
    <location>
        <begin position="1"/>
        <end position="13"/>
    </location>
</feature>
<evidence type="ECO:0000313" key="5">
    <source>
        <dbReference type="EMBL" id="AOW03753.1"/>
    </source>
</evidence>
<dbReference type="eggNOG" id="KOG0226">
    <property type="taxonomic scope" value="Eukaryota"/>
</dbReference>
<dbReference type="VEuPathDB" id="FungiDB:YALI1_D10129g"/>
<evidence type="ECO:0000256" key="3">
    <source>
        <dbReference type="SAM" id="MobiDB-lite"/>
    </source>
</evidence>
<protein>
    <recommendedName>
        <fullName evidence="4">RRM domain-containing protein</fullName>
    </recommendedName>
</protein>
<dbReference type="Pfam" id="PF00076">
    <property type="entry name" value="RRM_1"/>
    <property type="match status" value="1"/>
</dbReference>
<dbReference type="EMBL" id="KZ858993">
    <property type="protein sequence ID" value="RDW25786.1"/>
    <property type="molecule type" value="Genomic_DNA"/>
</dbReference>
<evidence type="ECO:0000313" key="8">
    <source>
        <dbReference type="Proteomes" id="UP000256601"/>
    </source>
</evidence>
<dbReference type="GO" id="GO:0003729">
    <property type="term" value="F:mRNA binding"/>
    <property type="evidence" value="ECO:0007669"/>
    <property type="project" value="InterPro"/>
</dbReference>
<keyword evidence="1 2" id="KW-0694">RNA-binding</keyword>
<dbReference type="VEuPathDB" id="FungiDB:YALI0_D07876g"/>
<feature type="region of interest" description="Disordered" evidence="3">
    <location>
        <begin position="45"/>
        <end position="85"/>
    </location>
</feature>
<proteinExistence type="predicted"/>